<keyword evidence="4" id="KW-1185">Reference proteome</keyword>
<reference evidence="3" key="1">
    <citation type="submission" date="2020-08" db="EMBL/GenBank/DDBJ databases">
        <title>Hyunsoonleella sp. strain SJ7 genome sequencing and assembly.</title>
        <authorList>
            <person name="Kim I."/>
        </authorList>
    </citation>
    <scope>NUCLEOTIDE SEQUENCE</scope>
    <source>
        <strain evidence="3">SJ7</strain>
    </source>
</reference>
<dbReference type="PANTHER" id="PTHR10885">
    <property type="entry name" value="ISOPENTENYL-DIPHOSPHATE DELTA-ISOMERASE"/>
    <property type="match status" value="1"/>
</dbReference>
<keyword evidence="1" id="KW-0378">Hydrolase</keyword>
<dbReference type="Gene3D" id="3.90.79.10">
    <property type="entry name" value="Nucleoside Triphosphate Pyrophosphohydrolase"/>
    <property type="match status" value="1"/>
</dbReference>
<dbReference type="CDD" id="cd04692">
    <property type="entry name" value="NUDIX_Hydrolase"/>
    <property type="match status" value="1"/>
</dbReference>
<dbReference type="AlphaFoldDB" id="A0A923KM34"/>
<dbReference type="EMBL" id="JACNMF010000003">
    <property type="protein sequence ID" value="MBC3758600.1"/>
    <property type="molecule type" value="Genomic_DNA"/>
</dbReference>
<comment type="caution">
    <text evidence="3">The sequence shown here is derived from an EMBL/GenBank/DDBJ whole genome shotgun (WGS) entry which is preliminary data.</text>
</comment>
<dbReference type="InterPro" id="IPR020084">
    <property type="entry name" value="NUDIX_hydrolase_CS"/>
</dbReference>
<proteinExistence type="predicted"/>
<dbReference type="PROSITE" id="PS51462">
    <property type="entry name" value="NUDIX"/>
    <property type="match status" value="1"/>
</dbReference>
<dbReference type="PANTHER" id="PTHR10885:SF0">
    <property type="entry name" value="ISOPENTENYL-DIPHOSPHATE DELTA-ISOMERASE"/>
    <property type="match status" value="1"/>
</dbReference>
<evidence type="ECO:0000256" key="1">
    <source>
        <dbReference type="ARBA" id="ARBA00022801"/>
    </source>
</evidence>
<dbReference type="InterPro" id="IPR015797">
    <property type="entry name" value="NUDIX_hydrolase-like_dom_sf"/>
</dbReference>
<accession>A0A923KM34</accession>
<evidence type="ECO:0000313" key="3">
    <source>
        <dbReference type="EMBL" id="MBC3758600.1"/>
    </source>
</evidence>
<evidence type="ECO:0000259" key="2">
    <source>
        <dbReference type="PROSITE" id="PS51462"/>
    </source>
</evidence>
<dbReference type="PROSITE" id="PS00893">
    <property type="entry name" value="NUDIX_BOX"/>
    <property type="match status" value="1"/>
</dbReference>
<evidence type="ECO:0000313" key="4">
    <source>
        <dbReference type="Proteomes" id="UP000656244"/>
    </source>
</evidence>
<dbReference type="InterPro" id="IPR000086">
    <property type="entry name" value="NUDIX_hydrolase_dom"/>
</dbReference>
<dbReference type="Proteomes" id="UP000656244">
    <property type="component" value="Unassembled WGS sequence"/>
</dbReference>
<dbReference type="RefSeq" id="WP_186561688.1">
    <property type="nucleotide sequence ID" value="NZ_JACNMF010000003.1"/>
</dbReference>
<protein>
    <submittedName>
        <fullName evidence="3">NUDIX domain-containing protein</fullName>
    </submittedName>
</protein>
<dbReference type="SUPFAM" id="SSF55811">
    <property type="entry name" value="Nudix"/>
    <property type="match status" value="1"/>
</dbReference>
<dbReference type="Pfam" id="PF00293">
    <property type="entry name" value="NUDIX"/>
    <property type="match status" value="1"/>
</dbReference>
<name>A0A923KM34_9FLAO</name>
<organism evidence="3 4">
    <name type="scientific">Hyunsoonleella aquatilis</name>
    <dbReference type="NCBI Taxonomy" id="2762758"/>
    <lineage>
        <taxon>Bacteria</taxon>
        <taxon>Pseudomonadati</taxon>
        <taxon>Bacteroidota</taxon>
        <taxon>Flavobacteriia</taxon>
        <taxon>Flavobacteriales</taxon>
        <taxon>Flavobacteriaceae</taxon>
    </lineage>
</organism>
<gene>
    <name evidence="3" type="ORF">H7U19_09310</name>
</gene>
<sequence>MDEYIDVATEEGLLTGKSELKSVIHKKGLYHHTSHVWFYTSKKEILLAQRSAQKVICPLLWDVSVAGHIDAGETPKEGAVREVKEEIGVAVSKKDLISIGIFECFQSYDNGITDNEFHNTFITELKVPVSELVPQEGEVEAFKLVSFDGFQHLIDTIGDNSNHFVASNKSYYEFVLQKIVETVN</sequence>
<dbReference type="GO" id="GO:0016787">
    <property type="term" value="F:hydrolase activity"/>
    <property type="evidence" value="ECO:0007669"/>
    <property type="project" value="UniProtKB-KW"/>
</dbReference>
<feature type="domain" description="Nudix hydrolase" evidence="2">
    <location>
        <begin position="29"/>
        <end position="177"/>
    </location>
</feature>